<dbReference type="GO" id="GO:0006623">
    <property type="term" value="P:protein targeting to vacuole"/>
    <property type="evidence" value="ECO:0007669"/>
    <property type="project" value="TreeGrafter"/>
</dbReference>
<dbReference type="InterPro" id="IPR026847">
    <property type="entry name" value="VPS13"/>
</dbReference>
<feature type="domain" description="Vacuolar protein sorting-associated protein 13 VPS13 adaptor binding" evidence="2">
    <location>
        <begin position="1501"/>
        <end position="1760"/>
    </location>
</feature>
<dbReference type="OrthoDB" id="428159at2759"/>
<dbReference type="EMBL" id="CM002289">
    <property type="protein sequence ID" value="ESW32514.1"/>
    <property type="molecule type" value="Genomic_DNA"/>
</dbReference>
<feature type="domain" description="Vacuolar protein sorting-associated protein 13 VPS13 adaptor binding" evidence="2">
    <location>
        <begin position="1124"/>
        <end position="1321"/>
    </location>
</feature>
<dbReference type="Pfam" id="PF25037">
    <property type="entry name" value="VPS13_C"/>
    <property type="match status" value="1"/>
</dbReference>
<evidence type="ECO:0008006" key="6">
    <source>
        <dbReference type="Google" id="ProtNLM"/>
    </source>
</evidence>
<evidence type="ECO:0000313" key="5">
    <source>
        <dbReference type="Proteomes" id="UP000000226"/>
    </source>
</evidence>
<dbReference type="Pfam" id="PF25036">
    <property type="entry name" value="VPS13_VAB"/>
    <property type="match status" value="2"/>
</dbReference>
<dbReference type="Proteomes" id="UP000000226">
    <property type="component" value="Chromosome 2"/>
</dbReference>
<feature type="domain" description="Intermembrane lipid transfer protein VPS13-like C-terminal" evidence="3">
    <location>
        <begin position="2341"/>
        <end position="2444"/>
    </location>
</feature>
<keyword evidence="5" id="KW-1185">Reference proteome</keyword>
<evidence type="ECO:0000259" key="3">
    <source>
        <dbReference type="Pfam" id="PF25037"/>
    </source>
</evidence>
<evidence type="ECO:0000259" key="2">
    <source>
        <dbReference type="Pfam" id="PF25036"/>
    </source>
</evidence>
<reference evidence="5" key="1">
    <citation type="journal article" date="2014" name="Nat. Genet.">
        <title>A reference genome for common bean and genome-wide analysis of dual domestications.</title>
        <authorList>
            <person name="Schmutz J."/>
            <person name="McClean P.E."/>
            <person name="Mamidi S."/>
            <person name="Wu G.A."/>
            <person name="Cannon S.B."/>
            <person name="Grimwood J."/>
            <person name="Jenkins J."/>
            <person name="Shu S."/>
            <person name="Song Q."/>
            <person name="Chavarro C."/>
            <person name="Torres-Torres M."/>
            <person name="Geffroy V."/>
            <person name="Moghaddam S.M."/>
            <person name="Gao D."/>
            <person name="Abernathy B."/>
            <person name="Barry K."/>
            <person name="Blair M."/>
            <person name="Brick M.A."/>
            <person name="Chovatia M."/>
            <person name="Gepts P."/>
            <person name="Goodstein D.M."/>
            <person name="Gonzales M."/>
            <person name="Hellsten U."/>
            <person name="Hyten D.L."/>
            <person name="Jia G."/>
            <person name="Kelly J.D."/>
            <person name="Kudrna D."/>
            <person name="Lee R."/>
            <person name="Richard M.M."/>
            <person name="Miklas P.N."/>
            <person name="Osorno J.M."/>
            <person name="Rodrigues J."/>
            <person name="Thareau V."/>
            <person name="Urrea C.A."/>
            <person name="Wang M."/>
            <person name="Yu Y."/>
            <person name="Zhang M."/>
            <person name="Wing R.A."/>
            <person name="Cregan P.B."/>
            <person name="Rokhsar D.S."/>
            <person name="Jackson S.A."/>
        </authorList>
    </citation>
    <scope>NUCLEOTIDE SEQUENCE [LARGE SCALE GENOMIC DNA]</scope>
    <source>
        <strain evidence="5">cv. G19833</strain>
    </source>
</reference>
<feature type="transmembrane region" description="Helical" evidence="1">
    <location>
        <begin position="24"/>
        <end position="47"/>
    </location>
</feature>
<gene>
    <name evidence="4" type="ORF">PHAVU_002G3286000g</name>
</gene>
<dbReference type="GO" id="GO:0045053">
    <property type="term" value="P:protein retention in Golgi apparatus"/>
    <property type="evidence" value="ECO:0007669"/>
    <property type="project" value="TreeGrafter"/>
</dbReference>
<accession>V7CQW4</accession>
<evidence type="ECO:0000313" key="4">
    <source>
        <dbReference type="EMBL" id="ESW32514.1"/>
    </source>
</evidence>
<keyword evidence="1" id="KW-1133">Transmembrane helix</keyword>
<dbReference type="STRING" id="3885.V7CQW4"/>
<keyword evidence="1" id="KW-0812">Transmembrane</keyword>
<protein>
    <recommendedName>
        <fullName evidence="6">Vacuolar protein sorting-associated protein 13 VPS13 adaptor binding domain-containing protein</fullName>
    </recommendedName>
</protein>
<name>V7CQW4_PHAVU</name>
<dbReference type="InterPro" id="IPR009543">
    <property type="entry name" value="VPS13_VAB"/>
</dbReference>
<dbReference type="OMA" id="SSAPWMI"/>
<dbReference type="InterPro" id="IPR056748">
    <property type="entry name" value="VPS13-like_C"/>
</dbReference>
<keyword evidence="1" id="KW-0472">Membrane</keyword>
<evidence type="ECO:0000256" key="1">
    <source>
        <dbReference type="SAM" id="Phobius"/>
    </source>
</evidence>
<sequence length="2531" mass="283505">MCFYLGIYYRLVLQLEKTVFLDQILNLINILIWLCLLILVLLCIINLPELMWLSAYTSSFEKSCGRNTVDFSKKFAGLGLQKFGFSNYFNSGSTDSACIPMDSFPFVTIHNSGSLGNLESALIHGSGDWRNCFTARDRKVENSNINMRVGSKMFQVFPSKSKSDFGSAHEPEIVSNCDIFHTELHLSGIRTHFHDSSCIIGTINVPTCKSSLLFCEDSMDIVSSCEGLVLTSSWGPLNFQDYLWGPSSPNLSPILNIRIRKGQNISSTSDLEITIGIQHVYCMLPSEYLSIIIGYFSLSDWNGASCEQYSSGEHSDIDVESEMKIMYKFEILDSNIIFPVESNDHQFIKIEMPQLYCSFTESSGVDDVLKSIPPECSVPIHKLAKRNDCLNVFGRDLIVLFLLYKNDLPGLGTIERNTEFLTSALIAPINADVWVRIPYESKSDLKSTSSICFMTSISSCHVVAEDDHFFAGCMAIRDVVDEFSSIDDQSKYFKSDVLQFLHSKRSMGATQTISPIMMASTISTEVKCCTQSLFISFYHRKEDFMVLIAKCDLGFTCSACILNDSLAYLDLRFSTLVFYSPHDSVLAKCNQTSSAMSVLGISFSQSSDGKNELGLCLSSADFWLHLPEWTEVVKFLNDFHANFEKIPGQAITSSLTVNASESTSVPFTSQEIKNDVLIIKSEKVCITFHIPVWVGEEACVELQHAEGLNVKPSSVYSEAKDAKLLTVSLNMNVFELVIRSIGIQLKSKIDKLSSVIIIVENGRHTSWPLLDVIEVDVVAVLCKNHPNSSKLNVEIICDNANISHPAIHSWGAVKFDVLESGSSQNSISGITFKFRMRKVSILITDGRWSYNGPELEVLVRNIFFHIIASGKQMECSVNGDLQVNYNNIEKVSWEPFIEPWQFLLTLVREQEMSVLPNRSVLTNIVLKSTTQLNINITESLVECLSRATEMFFDAPGLVRLDEHKGNKLLHSPCAEYMSARKCGAPYVLQNLTSVPLLYHVYHGLGNADGVRGSNETHAKYVQPGSSIPIYMDENTEKKLSRFRPSHSSDSLNEQRSNGFAHHYITVQLEGTSRSSDPISMDLVGLTCFEVNFSESYNETAEDSSLNTAPTFVVPVVFDVSVLRHSKLIRIYSTVVLLNATSTALELRFDIPFGVSPTILGPIQPGQQFPLPLHLAEAGCVRWRPMGNSYLWSEAHNLSNLLSVNSKVGNFKSFICYPSHPSSLPFRCCLSFKNISLTSSGWLKTKFPDDDVKKHYIHHLILSAPLIINNYLPKDILLISESGGVDYTVRVSEVGTSVYHIDPSHDLGLEICIDGFKCSNFKFPRLETFCTMAKLTETKFTFSETLKFEPNNSDGPVYVTVEKVMDAYSGCRELIFFVSFILYNCMGFPLCVMEPTGETNERGFVIPSYCDRGRKEMLSYKKDGLSLLTSNHELSAELPHNPRSYMKNNTISCREDGSANSIGNYHKDLGRHQRKFDSIFRNPSSGRLKSTLSSRIQSTWKDSGSGNHDHEKVRPCIYSPSPESSASDAFVKVSRCFAEDVKQQLPHSFWSNPFSLLPPSGSSTILVPQLTSNSAFILAMTSSSVAEQYAGRTNAITFQPRYVISNACSKEISYKQKGTDVMFYLGIGKHDHLHWTDTTRELLVSICYAESGWQWSGSFLPDHLGDTQLKMRNFVYGTSNMIRVEVQNADISMGDEKIVGNIKGNSGTNLILLSDDDTGYMPYRIDNFSKERLRIYQQRCEMFDTVIHSYTSCQYTWDEPCYPRRLIVEVPGERVLGSYDLDDVKQYMPVYLPSTSEKPERTFYLSVHAEGATKVLSVLDSNYHIFNDVKKSSVVHATEKRLYDQNVVGASEYKEKISIFVPCIGISLIDSYSQEVLFAYIKDVQMNLLQSLDRQCLSLMISFLQIDNQLRFTPYPVLLSFDGGYRSGQVDNLKSRDDVTRTKNLSQMSSSSVPVLCLEISKWRKKDISFISYEYVKLRIEDFRLEIEQEVILSLFEFFTNVCSVLQYGIMPSSDHYDGASLENSSSFVQTSEKFRLSADQCPPRIAPMFNGKHKRIASLPSIVPIGAPWQEIYLLARTQKKIYIEMLELSPIKLTLSFSSAPWMLRNRILTPKEFLIHRGLMALADVEGAHIYLKDLIISHHMASLESIQEILIRHYNRQLLHETYKLFGSAGVIGNPLGFARSMGLGIRDFLSVPAKSIVRSPTALIMGMAQGTTSLLSNTVYAISDAASQFSKAARKGIVAFTYDDQAVSRMEKHQTTVASDSKGVINEVLEGLTGLLQFPVTGAERHGLPGVLSGVALGITGLVAKPAASILEVTGKTALSIRNRSKPSQLRPQHYRVRLRRPLCREFPLKPYSWEEAVGTSVLVEADDGLKFKDEKLVACKALKEAGKFVVLTERFVLIVFSASLMNLGKPEFCGIPVDLEWIVEWEIGLENIIHADSSEGVVHIVGSRPESLLRQNQHSPKGGSGGRTRSVRWNQYATHLPFPQTNLELASKEDAANLLQILLSAIEKEKGKAWDCGRILHRARMK</sequence>
<dbReference type="Gramene" id="ESW32514">
    <property type="protein sequence ID" value="ESW32514"/>
    <property type="gene ID" value="PHAVU_002G3286000g"/>
</dbReference>
<dbReference type="PANTHER" id="PTHR16166">
    <property type="entry name" value="VACUOLAR PROTEIN SORTING-ASSOCIATED PROTEIN VPS13"/>
    <property type="match status" value="1"/>
</dbReference>
<dbReference type="PANTHER" id="PTHR16166:SF143">
    <property type="entry name" value="PROTEIN SORTING-ASSOCIATED PROTEIN, PUTATIVE (DUF1162)-RELATED"/>
    <property type="match status" value="1"/>
</dbReference>
<organism evidence="4 5">
    <name type="scientific">Phaseolus vulgaris</name>
    <name type="common">Kidney bean</name>
    <name type="synonym">French bean</name>
    <dbReference type="NCBI Taxonomy" id="3885"/>
    <lineage>
        <taxon>Eukaryota</taxon>
        <taxon>Viridiplantae</taxon>
        <taxon>Streptophyta</taxon>
        <taxon>Embryophyta</taxon>
        <taxon>Tracheophyta</taxon>
        <taxon>Spermatophyta</taxon>
        <taxon>Magnoliopsida</taxon>
        <taxon>eudicotyledons</taxon>
        <taxon>Gunneridae</taxon>
        <taxon>Pentapetalae</taxon>
        <taxon>rosids</taxon>
        <taxon>fabids</taxon>
        <taxon>Fabales</taxon>
        <taxon>Fabaceae</taxon>
        <taxon>Papilionoideae</taxon>
        <taxon>50 kb inversion clade</taxon>
        <taxon>NPAAA clade</taxon>
        <taxon>indigoferoid/millettioid clade</taxon>
        <taxon>Phaseoleae</taxon>
        <taxon>Phaseolus</taxon>
    </lineage>
</organism>
<proteinExistence type="predicted"/>